<dbReference type="SMART" id="SM01019">
    <property type="entry name" value="B3"/>
    <property type="match status" value="1"/>
</dbReference>
<dbReference type="Pfam" id="PF02362">
    <property type="entry name" value="B3"/>
    <property type="match status" value="1"/>
</dbReference>
<evidence type="ECO:0000256" key="4">
    <source>
        <dbReference type="ARBA" id="ARBA00023163"/>
    </source>
</evidence>
<dbReference type="PANTHER" id="PTHR31920">
    <property type="entry name" value="B3 DOMAIN-CONTAINING"/>
    <property type="match status" value="1"/>
</dbReference>
<comment type="subcellular location">
    <subcellularLocation>
        <location evidence="1">Nucleus</location>
    </subcellularLocation>
</comment>
<dbReference type="InterPro" id="IPR015300">
    <property type="entry name" value="DNA-bd_pseudobarrel_sf"/>
</dbReference>
<evidence type="ECO:0000256" key="3">
    <source>
        <dbReference type="ARBA" id="ARBA00023125"/>
    </source>
</evidence>
<dbReference type="AlphaFoldDB" id="A0A833VCG4"/>
<organism evidence="7 8">
    <name type="scientific">Carex littledalei</name>
    <dbReference type="NCBI Taxonomy" id="544730"/>
    <lineage>
        <taxon>Eukaryota</taxon>
        <taxon>Viridiplantae</taxon>
        <taxon>Streptophyta</taxon>
        <taxon>Embryophyta</taxon>
        <taxon>Tracheophyta</taxon>
        <taxon>Spermatophyta</taxon>
        <taxon>Magnoliopsida</taxon>
        <taxon>Liliopsida</taxon>
        <taxon>Poales</taxon>
        <taxon>Cyperaceae</taxon>
        <taxon>Cyperoideae</taxon>
        <taxon>Cariceae</taxon>
        <taxon>Carex</taxon>
        <taxon>Carex subgen. Euthyceras</taxon>
    </lineage>
</organism>
<keyword evidence="2" id="KW-0805">Transcription regulation</keyword>
<accession>A0A833VCG4</accession>
<comment type="caution">
    <text evidence="7">The sequence shown here is derived from an EMBL/GenBank/DDBJ whole genome shotgun (WGS) entry which is preliminary data.</text>
</comment>
<dbReference type="CDD" id="cd10017">
    <property type="entry name" value="B3_DNA"/>
    <property type="match status" value="1"/>
</dbReference>
<dbReference type="GO" id="GO:0003677">
    <property type="term" value="F:DNA binding"/>
    <property type="evidence" value="ECO:0007669"/>
    <property type="project" value="UniProtKB-KW"/>
</dbReference>
<sequence>MESCKVCRKWRSHAYWSHMDPTNVKFFVKMEASFRRYLNLPGKLAKNFKEKISETIELKDPNGKTWKIEVFKSYNNVSLRSGWTDFVTANKIDENDLLIFTYSSSSSFDVLIFDASGYEKADPLMIKNEESESETMKTSSDSDTSVRVFIPPAKISSNSVISSPEIRAENKRRKYEANINTLEYKLGQQVLKTALLFPLAGTILA</sequence>
<dbReference type="PROSITE" id="PS50863">
    <property type="entry name" value="B3"/>
    <property type="match status" value="1"/>
</dbReference>
<dbReference type="PANTHER" id="PTHR31920:SF60">
    <property type="entry name" value="TF-B3 DOMAIN-CONTAINING PROTEIN"/>
    <property type="match status" value="1"/>
</dbReference>
<dbReference type="InterPro" id="IPR003340">
    <property type="entry name" value="B3_DNA-bd"/>
</dbReference>
<evidence type="ECO:0000256" key="1">
    <source>
        <dbReference type="ARBA" id="ARBA00004123"/>
    </source>
</evidence>
<dbReference type="Proteomes" id="UP000623129">
    <property type="component" value="Unassembled WGS sequence"/>
</dbReference>
<evidence type="ECO:0000256" key="2">
    <source>
        <dbReference type="ARBA" id="ARBA00023015"/>
    </source>
</evidence>
<evidence type="ECO:0000313" key="7">
    <source>
        <dbReference type="EMBL" id="KAF3333851.1"/>
    </source>
</evidence>
<evidence type="ECO:0000313" key="8">
    <source>
        <dbReference type="Proteomes" id="UP000623129"/>
    </source>
</evidence>
<keyword evidence="3" id="KW-0238">DNA-binding</keyword>
<dbReference type="Gene3D" id="2.40.330.10">
    <property type="entry name" value="DNA-binding pseudobarrel domain"/>
    <property type="match status" value="1"/>
</dbReference>
<evidence type="ECO:0000256" key="5">
    <source>
        <dbReference type="ARBA" id="ARBA00023242"/>
    </source>
</evidence>
<keyword evidence="4" id="KW-0804">Transcription</keyword>
<keyword evidence="5" id="KW-0539">Nucleus</keyword>
<proteinExistence type="predicted"/>
<dbReference type="EMBL" id="SWLB01000010">
    <property type="protein sequence ID" value="KAF3333851.1"/>
    <property type="molecule type" value="Genomic_DNA"/>
</dbReference>
<keyword evidence="8" id="KW-1185">Reference proteome</keyword>
<reference evidence="7" key="1">
    <citation type="submission" date="2020-01" db="EMBL/GenBank/DDBJ databases">
        <title>Genome sequence of Kobresia littledalei, the first chromosome-level genome in the family Cyperaceae.</title>
        <authorList>
            <person name="Qu G."/>
        </authorList>
    </citation>
    <scope>NUCLEOTIDE SEQUENCE</scope>
    <source>
        <strain evidence="7">C.B.Clarke</strain>
        <tissue evidence="7">Leaf</tissue>
    </source>
</reference>
<dbReference type="InterPro" id="IPR050655">
    <property type="entry name" value="Plant_B3_domain"/>
</dbReference>
<name>A0A833VCG4_9POAL</name>
<dbReference type="OrthoDB" id="590488at2759"/>
<dbReference type="GO" id="GO:0005634">
    <property type="term" value="C:nucleus"/>
    <property type="evidence" value="ECO:0007669"/>
    <property type="project" value="UniProtKB-SubCell"/>
</dbReference>
<evidence type="ECO:0000259" key="6">
    <source>
        <dbReference type="PROSITE" id="PS50863"/>
    </source>
</evidence>
<feature type="domain" description="TF-B3" evidence="6">
    <location>
        <begin position="23"/>
        <end position="116"/>
    </location>
</feature>
<dbReference type="SUPFAM" id="SSF101936">
    <property type="entry name" value="DNA-binding pseudobarrel domain"/>
    <property type="match status" value="1"/>
</dbReference>
<gene>
    <name evidence="7" type="ORF">FCM35_KLT01542</name>
</gene>
<protein>
    <submittedName>
        <fullName evidence="7">B3 domain-containing protein</fullName>
    </submittedName>
</protein>